<accession>A0A1I8B0Y9</accession>
<dbReference type="WBParaSite" id="MhA1_Contig123.frz3.gene111">
    <property type="protein sequence ID" value="MhA1_Contig123.frz3.gene111"/>
    <property type="gene ID" value="MhA1_Contig123.frz3.gene111"/>
</dbReference>
<reference evidence="4" key="1">
    <citation type="submission" date="2016-11" db="UniProtKB">
        <authorList>
            <consortium name="WormBaseParasite"/>
        </authorList>
    </citation>
    <scope>IDENTIFICATION</scope>
</reference>
<keyword evidence="3" id="KW-1185">Reference proteome</keyword>
<evidence type="ECO:0000313" key="3">
    <source>
        <dbReference type="Proteomes" id="UP000095281"/>
    </source>
</evidence>
<dbReference type="InterPro" id="IPR036398">
    <property type="entry name" value="CA_dom_sf"/>
</dbReference>
<dbReference type="InterPro" id="IPR023561">
    <property type="entry name" value="Carbonic_anhydrase_a-class"/>
</dbReference>
<dbReference type="PANTHER" id="PTHR18952:SF176">
    <property type="entry name" value="CARBONIC ANHYDRASE"/>
    <property type="match status" value="1"/>
</dbReference>
<sequence>MAFLNQIQTKLQEIKTKSMPQVSAVLEQANQATNKAKQNLLPVFNKCTQQLDTFTKILQASLFKIIQANVSPKQSPIDLLPAITAFDPNLENATFKINYDNSVKLSVENLGQYGGLSLRWPNKNINTAEINGVEPQKDGNYFSSFECSFLEGQQFQLEQVLFHWGTEPMNGSLHTIAGVGYAGEIHIIHKNTKFPNLTEALKHPEEQGTLFIAETHDDNLTLNPLINVLSQIKYAGTECSLLEGFKASQLVPLEKSKEFWFYEGSEAVEPFRETVQWLICRSAIPISSNQLEKLRELRKSRQEDEVEQPLLNTRPLQPANSRLIRSSFKSAAQAELPK</sequence>
<dbReference type="Pfam" id="PF00194">
    <property type="entry name" value="Carb_anhydrase"/>
    <property type="match status" value="1"/>
</dbReference>
<dbReference type="Gene3D" id="3.10.200.10">
    <property type="entry name" value="Alpha carbonic anhydrase"/>
    <property type="match status" value="1"/>
</dbReference>
<dbReference type="AlphaFoldDB" id="A0A1I8B0Y9"/>
<dbReference type="SUPFAM" id="SSF51069">
    <property type="entry name" value="Carbonic anhydrase"/>
    <property type="match status" value="1"/>
</dbReference>
<evidence type="ECO:0000313" key="4">
    <source>
        <dbReference type="WBParaSite" id="MhA1_Contig123.frz3.gene111"/>
    </source>
</evidence>
<name>A0A1I8B0Y9_MELHA</name>
<dbReference type="Proteomes" id="UP000095281">
    <property type="component" value="Unplaced"/>
</dbReference>
<dbReference type="SMART" id="SM01057">
    <property type="entry name" value="Carb_anhydrase"/>
    <property type="match status" value="1"/>
</dbReference>
<dbReference type="OMA" id="YRETVQW"/>
<evidence type="ECO:0000256" key="1">
    <source>
        <dbReference type="ARBA" id="ARBA00010718"/>
    </source>
</evidence>
<dbReference type="GO" id="GO:0005737">
    <property type="term" value="C:cytoplasm"/>
    <property type="evidence" value="ECO:0007669"/>
    <property type="project" value="TreeGrafter"/>
</dbReference>
<dbReference type="GO" id="GO:0004089">
    <property type="term" value="F:carbonate dehydratase activity"/>
    <property type="evidence" value="ECO:0007669"/>
    <property type="project" value="InterPro"/>
</dbReference>
<evidence type="ECO:0000259" key="2">
    <source>
        <dbReference type="PROSITE" id="PS51144"/>
    </source>
</evidence>
<dbReference type="PROSITE" id="PS51144">
    <property type="entry name" value="ALPHA_CA_2"/>
    <property type="match status" value="1"/>
</dbReference>
<dbReference type="GO" id="GO:0008270">
    <property type="term" value="F:zinc ion binding"/>
    <property type="evidence" value="ECO:0007669"/>
    <property type="project" value="InterPro"/>
</dbReference>
<dbReference type="SUPFAM" id="SSF47162">
    <property type="entry name" value="Apolipoprotein"/>
    <property type="match status" value="1"/>
</dbReference>
<dbReference type="InterPro" id="IPR001148">
    <property type="entry name" value="CA_dom"/>
</dbReference>
<organism evidence="3 4">
    <name type="scientific">Meloidogyne hapla</name>
    <name type="common">Root-knot nematode worm</name>
    <dbReference type="NCBI Taxonomy" id="6305"/>
    <lineage>
        <taxon>Eukaryota</taxon>
        <taxon>Metazoa</taxon>
        <taxon>Ecdysozoa</taxon>
        <taxon>Nematoda</taxon>
        <taxon>Chromadorea</taxon>
        <taxon>Rhabditida</taxon>
        <taxon>Tylenchina</taxon>
        <taxon>Tylenchomorpha</taxon>
        <taxon>Tylenchoidea</taxon>
        <taxon>Meloidogynidae</taxon>
        <taxon>Meloidogyninae</taxon>
        <taxon>Meloidogyne</taxon>
    </lineage>
</organism>
<dbReference type="PANTHER" id="PTHR18952">
    <property type="entry name" value="CARBONIC ANHYDRASE"/>
    <property type="match status" value="1"/>
</dbReference>
<feature type="domain" description="Alpha-carbonic anhydrase" evidence="2">
    <location>
        <begin position="52"/>
        <end position="328"/>
    </location>
</feature>
<proteinExistence type="inferred from homology"/>
<protein>
    <submittedName>
        <fullName evidence="4">Alpha-carbonic anhydrase domain-containing protein</fullName>
    </submittedName>
</protein>
<comment type="similarity">
    <text evidence="1">Belongs to the alpha-carbonic anhydrase family.</text>
</comment>